<gene>
    <name evidence="2" type="ORF">DBZ45_03350</name>
</gene>
<evidence type="ECO:0000259" key="1">
    <source>
        <dbReference type="PROSITE" id="PS50056"/>
    </source>
</evidence>
<dbReference type="RefSeq" id="WP_111902549.1">
    <property type="nucleotide sequence ID" value="NZ_QLNP01000038.1"/>
</dbReference>
<dbReference type="PROSITE" id="PS50056">
    <property type="entry name" value="TYR_PHOSPHATASE_2"/>
    <property type="match status" value="1"/>
</dbReference>
<sequence length="235" mass="25855">MNARGQIGWDGAVNAWLVAGSVYRMGRREWVTEAGWKEAYGDGIRTIIDLRNSGERQRRPSDPEVGEALAVFDVVHAPTEDPENPAFKALCDPYLNDPAHYAANARLFPDRLAAVFKAVAAAPGGVVIHCSAGRDRSGMIAAMLQDLAGASDSEIVASYQAAMRSINERHRTMWPPHPHERYLDDETLAPLLEIRGARVLDFVRQLNTREFLLQNGVTEPELESVLAVLGTRVAL</sequence>
<dbReference type="Gene3D" id="3.90.190.10">
    <property type="entry name" value="Protein tyrosine phosphatase superfamily"/>
    <property type="match status" value="1"/>
</dbReference>
<evidence type="ECO:0000313" key="3">
    <source>
        <dbReference type="Proteomes" id="UP000249166"/>
    </source>
</evidence>
<dbReference type="GO" id="GO:0004721">
    <property type="term" value="F:phosphoprotein phosphatase activity"/>
    <property type="evidence" value="ECO:0007669"/>
    <property type="project" value="InterPro"/>
</dbReference>
<organism evidence="2 3">
    <name type="scientific">Arthrobacter globiformis</name>
    <dbReference type="NCBI Taxonomy" id="1665"/>
    <lineage>
        <taxon>Bacteria</taxon>
        <taxon>Bacillati</taxon>
        <taxon>Actinomycetota</taxon>
        <taxon>Actinomycetes</taxon>
        <taxon>Micrococcales</taxon>
        <taxon>Micrococcaceae</taxon>
        <taxon>Arthrobacter</taxon>
    </lineage>
</organism>
<dbReference type="PROSITE" id="PS00383">
    <property type="entry name" value="TYR_PHOSPHATASE_1"/>
    <property type="match status" value="1"/>
</dbReference>
<dbReference type="InterPro" id="IPR016130">
    <property type="entry name" value="Tyr_Pase_AS"/>
</dbReference>
<dbReference type="InterPro" id="IPR026893">
    <property type="entry name" value="Tyr/Ser_Pase_IphP-type"/>
</dbReference>
<name>A0A328HN16_ARTGO</name>
<dbReference type="SUPFAM" id="SSF52799">
    <property type="entry name" value="(Phosphotyrosine protein) phosphatases II"/>
    <property type="match status" value="1"/>
</dbReference>
<comment type="caution">
    <text evidence="2">The sequence shown here is derived from an EMBL/GenBank/DDBJ whole genome shotgun (WGS) entry which is preliminary data.</text>
</comment>
<dbReference type="InterPro" id="IPR000387">
    <property type="entry name" value="Tyr_Pase_dom"/>
</dbReference>
<protein>
    <submittedName>
        <fullName evidence="2">Protein-tyrosine-phosphatase</fullName>
    </submittedName>
</protein>
<proteinExistence type="predicted"/>
<dbReference type="Proteomes" id="UP000249166">
    <property type="component" value="Unassembled WGS sequence"/>
</dbReference>
<dbReference type="EMBL" id="QLNP01000038">
    <property type="protein sequence ID" value="RAM38765.1"/>
    <property type="molecule type" value="Genomic_DNA"/>
</dbReference>
<reference evidence="2 3" key="1">
    <citation type="submission" date="2018-04" db="EMBL/GenBank/DDBJ databases">
        <title>Bacteria isolated from cave deposits of Manipur.</title>
        <authorList>
            <person name="Sahoo D."/>
            <person name="Sarangthem I."/>
            <person name="Nandeibam J."/>
        </authorList>
    </citation>
    <scope>NUCLEOTIDE SEQUENCE [LARGE SCALE GENOMIC DNA]</scope>
    <source>
        <strain evidence="3">mrc11</strain>
    </source>
</reference>
<evidence type="ECO:0000313" key="2">
    <source>
        <dbReference type="EMBL" id="RAM38765.1"/>
    </source>
</evidence>
<dbReference type="Pfam" id="PF13350">
    <property type="entry name" value="Y_phosphatase3"/>
    <property type="match status" value="1"/>
</dbReference>
<accession>A0A328HN16</accession>
<dbReference type="AlphaFoldDB" id="A0A328HN16"/>
<dbReference type="InterPro" id="IPR029021">
    <property type="entry name" value="Prot-tyrosine_phosphatase-like"/>
</dbReference>
<feature type="domain" description="Tyrosine specific protein phosphatases" evidence="1">
    <location>
        <begin position="106"/>
        <end position="143"/>
    </location>
</feature>
<dbReference type="OrthoDB" id="1188001at2"/>